<dbReference type="Gene3D" id="3.20.20.100">
    <property type="entry name" value="NADP-dependent oxidoreductase domain"/>
    <property type="match status" value="1"/>
</dbReference>
<dbReference type="PROSITE" id="PS00063">
    <property type="entry name" value="ALDOKETO_REDUCTASE_3"/>
    <property type="match status" value="1"/>
</dbReference>
<evidence type="ECO:0000256" key="1">
    <source>
        <dbReference type="SAM" id="MobiDB-lite"/>
    </source>
</evidence>
<sequence length="226" mass="24404">MLQLRTRGLAKAVGVCNFSTEHLAALARTGREMPEVLQVKLHLANQQRDLSHFCRQHHIALMAATPLARGQLARSERGSRAAPLAPALIELAELKQRTAAEVAIRWCLQQGYVCIPKSKSLQRLESNAPFGLRLSEEEMKLLGSLDMSFTASSGSAALAMPWAEAFGEVSEVSDGDVGEEVRRRRRRRRRKGKGPGKGAKGKATAKGAAPAGGSAQRAAQALFNLT</sequence>
<evidence type="ECO:0000259" key="2">
    <source>
        <dbReference type="Pfam" id="PF00248"/>
    </source>
</evidence>
<dbReference type="Proteomes" id="UP001642484">
    <property type="component" value="Unassembled WGS sequence"/>
</dbReference>
<feature type="compositionally biased region" description="Low complexity" evidence="1">
    <location>
        <begin position="201"/>
        <end position="226"/>
    </location>
</feature>
<dbReference type="Pfam" id="PF00248">
    <property type="entry name" value="Aldo_ket_red"/>
    <property type="match status" value="1"/>
</dbReference>
<reference evidence="3 4" key="1">
    <citation type="submission" date="2024-02" db="EMBL/GenBank/DDBJ databases">
        <authorList>
            <person name="Chen Y."/>
            <person name="Shah S."/>
            <person name="Dougan E. K."/>
            <person name="Thang M."/>
            <person name="Chan C."/>
        </authorList>
    </citation>
    <scope>NUCLEOTIDE SEQUENCE [LARGE SCALE GENOMIC DNA]</scope>
</reference>
<gene>
    <name evidence="3" type="ORF">CCMP2556_LOCUS46915</name>
</gene>
<feature type="domain" description="NADP-dependent oxidoreductase" evidence="2">
    <location>
        <begin position="3"/>
        <end position="144"/>
    </location>
</feature>
<dbReference type="EMBL" id="CAXAMN010025917">
    <property type="protein sequence ID" value="CAK9099122.1"/>
    <property type="molecule type" value="Genomic_DNA"/>
</dbReference>
<dbReference type="InterPro" id="IPR020471">
    <property type="entry name" value="AKR"/>
</dbReference>
<dbReference type="InterPro" id="IPR018170">
    <property type="entry name" value="Aldo/ket_reductase_CS"/>
</dbReference>
<dbReference type="PRINTS" id="PR00069">
    <property type="entry name" value="ALDKETRDTASE"/>
</dbReference>
<feature type="compositionally biased region" description="Basic residues" evidence="1">
    <location>
        <begin position="183"/>
        <end position="194"/>
    </location>
</feature>
<comment type="caution">
    <text evidence="3">The sequence shown here is derived from an EMBL/GenBank/DDBJ whole genome shotgun (WGS) entry which is preliminary data.</text>
</comment>
<keyword evidence="4" id="KW-1185">Reference proteome</keyword>
<dbReference type="InterPro" id="IPR036812">
    <property type="entry name" value="NAD(P)_OxRdtase_dom_sf"/>
</dbReference>
<proteinExistence type="predicted"/>
<organism evidence="3 4">
    <name type="scientific">Durusdinium trenchii</name>
    <dbReference type="NCBI Taxonomy" id="1381693"/>
    <lineage>
        <taxon>Eukaryota</taxon>
        <taxon>Sar</taxon>
        <taxon>Alveolata</taxon>
        <taxon>Dinophyceae</taxon>
        <taxon>Suessiales</taxon>
        <taxon>Symbiodiniaceae</taxon>
        <taxon>Durusdinium</taxon>
    </lineage>
</organism>
<evidence type="ECO:0000313" key="3">
    <source>
        <dbReference type="EMBL" id="CAK9099122.1"/>
    </source>
</evidence>
<evidence type="ECO:0000313" key="4">
    <source>
        <dbReference type="Proteomes" id="UP001642484"/>
    </source>
</evidence>
<feature type="region of interest" description="Disordered" evidence="1">
    <location>
        <begin position="174"/>
        <end position="226"/>
    </location>
</feature>
<dbReference type="PANTHER" id="PTHR43827">
    <property type="entry name" value="2,5-DIKETO-D-GLUCONIC ACID REDUCTASE"/>
    <property type="match status" value="1"/>
</dbReference>
<dbReference type="SUPFAM" id="SSF51430">
    <property type="entry name" value="NAD(P)-linked oxidoreductase"/>
    <property type="match status" value="1"/>
</dbReference>
<dbReference type="PROSITE" id="PS00062">
    <property type="entry name" value="ALDOKETO_REDUCTASE_2"/>
    <property type="match status" value="1"/>
</dbReference>
<dbReference type="InterPro" id="IPR023210">
    <property type="entry name" value="NADP_OxRdtase_dom"/>
</dbReference>
<protein>
    <recommendedName>
        <fullName evidence="2">NADP-dependent oxidoreductase domain-containing protein</fullName>
    </recommendedName>
</protein>
<name>A0ABP0REX0_9DINO</name>
<dbReference type="PANTHER" id="PTHR43827:SF13">
    <property type="entry name" value="ALDO_KETO REDUCTASE FAMILY PROTEIN"/>
    <property type="match status" value="1"/>
</dbReference>
<accession>A0ABP0REX0</accession>